<proteinExistence type="predicted"/>
<dbReference type="EMBL" id="JBHRYB010000001">
    <property type="protein sequence ID" value="MFC3678987.1"/>
    <property type="molecule type" value="Genomic_DNA"/>
</dbReference>
<evidence type="ECO:0000259" key="10">
    <source>
        <dbReference type="PROSITE" id="PS50110"/>
    </source>
</evidence>
<evidence type="ECO:0000313" key="13">
    <source>
        <dbReference type="Proteomes" id="UP001595722"/>
    </source>
</evidence>
<gene>
    <name evidence="12" type="ORF">ACFOMG_02515</name>
</gene>
<evidence type="ECO:0000259" key="11">
    <source>
        <dbReference type="PROSITE" id="PS51755"/>
    </source>
</evidence>
<dbReference type="CDD" id="cd00383">
    <property type="entry name" value="trans_reg_C"/>
    <property type="match status" value="1"/>
</dbReference>
<dbReference type="SMART" id="SM00862">
    <property type="entry name" value="Trans_reg_C"/>
    <property type="match status" value="1"/>
</dbReference>
<name>A0ABV7VQJ6_9GAMM</name>
<feature type="domain" description="OmpR/PhoB-type" evidence="11">
    <location>
        <begin position="123"/>
        <end position="231"/>
    </location>
</feature>
<keyword evidence="7" id="KW-0804">Transcription</keyword>
<sequence>MSARILIIEDDHTVNQLLCEKLSHLGYQISSAADGQRGVELAIADYYDLILLDIMMPEKDGFQVLSELRQHHQTPVLILTALGGEQERIQGFKTGADDYLIKPFNMVELHLRVEAILRRTKPELFPHYGNSGQPFFAFNQQQASVCITGPRCDAEITLTLLEYDLLKVLADHAGQVLNKAFLYQNVLLREFSRYDRTLDMHISKLRKKLSLEGVPITTIKTVRGQGYCLDTSGL</sequence>
<dbReference type="SUPFAM" id="SSF52172">
    <property type="entry name" value="CheY-like"/>
    <property type="match status" value="1"/>
</dbReference>
<comment type="caution">
    <text evidence="12">The sequence shown here is derived from an EMBL/GenBank/DDBJ whole genome shotgun (WGS) entry which is preliminary data.</text>
</comment>
<keyword evidence="4" id="KW-0902">Two-component regulatory system</keyword>
<feature type="DNA-binding region" description="OmpR/PhoB-type" evidence="9">
    <location>
        <begin position="123"/>
        <end position="231"/>
    </location>
</feature>
<dbReference type="PANTHER" id="PTHR48111">
    <property type="entry name" value="REGULATOR OF RPOS"/>
    <property type="match status" value="1"/>
</dbReference>
<feature type="modified residue" description="4-aspartylphosphate" evidence="8">
    <location>
        <position position="53"/>
    </location>
</feature>
<dbReference type="InterPro" id="IPR001789">
    <property type="entry name" value="Sig_transdc_resp-reg_receiver"/>
</dbReference>
<dbReference type="SMART" id="SM00448">
    <property type="entry name" value="REC"/>
    <property type="match status" value="1"/>
</dbReference>
<evidence type="ECO:0000256" key="4">
    <source>
        <dbReference type="ARBA" id="ARBA00023012"/>
    </source>
</evidence>
<dbReference type="SUPFAM" id="SSF46894">
    <property type="entry name" value="C-terminal effector domain of the bipartite response regulators"/>
    <property type="match status" value="1"/>
</dbReference>
<evidence type="ECO:0000256" key="1">
    <source>
        <dbReference type="ARBA" id="ARBA00004496"/>
    </source>
</evidence>
<accession>A0ABV7VQJ6</accession>
<evidence type="ECO:0000256" key="3">
    <source>
        <dbReference type="ARBA" id="ARBA00022553"/>
    </source>
</evidence>
<keyword evidence="2" id="KW-0963">Cytoplasm</keyword>
<dbReference type="Gene3D" id="1.10.10.10">
    <property type="entry name" value="Winged helix-like DNA-binding domain superfamily/Winged helix DNA-binding domain"/>
    <property type="match status" value="1"/>
</dbReference>
<evidence type="ECO:0000256" key="9">
    <source>
        <dbReference type="PROSITE-ProRule" id="PRU01091"/>
    </source>
</evidence>
<dbReference type="Gene3D" id="3.40.50.2300">
    <property type="match status" value="1"/>
</dbReference>
<dbReference type="PROSITE" id="PS50110">
    <property type="entry name" value="RESPONSE_REGULATORY"/>
    <property type="match status" value="1"/>
</dbReference>
<dbReference type="PROSITE" id="PS51755">
    <property type="entry name" value="OMPR_PHOB"/>
    <property type="match status" value="1"/>
</dbReference>
<keyword evidence="5" id="KW-0805">Transcription regulation</keyword>
<dbReference type="Gene3D" id="6.10.250.690">
    <property type="match status" value="1"/>
</dbReference>
<comment type="subcellular location">
    <subcellularLocation>
        <location evidence="1">Cytoplasm</location>
    </subcellularLocation>
</comment>
<evidence type="ECO:0000256" key="7">
    <source>
        <dbReference type="ARBA" id="ARBA00023163"/>
    </source>
</evidence>
<dbReference type="InterPro" id="IPR001867">
    <property type="entry name" value="OmpR/PhoB-type_DNA-bd"/>
</dbReference>
<reference evidence="13" key="1">
    <citation type="journal article" date="2019" name="Int. J. Syst. Evol. Microbiol.">
        <title>The Global Catalogue of Microorganisms (GCM) 10K type strain sequencing project: providing services to taxonomists for standard genome sequencing and annotation.</title>
        <authorList>
            <consortium name="The Broad Institute Genomics Platform"/>
            <consortium name="The Broad Institute Genome Sequencing Center for Infectious Disease"/>
            <person name="Wu L."/>
            <person name="Ma J."/>
        </authorList>
    </citation>
    <scope>NUCLEOTIDE SEQUENCE [LARGE SCALE GENOMIC DNA]</scope>
    <source>
        <strain evidence="13">KCTC 42424</strain>
    </source>
</reference>
<evidence type="ECO:0000256" key="2">
    <source>
        <dbReference type="ARBA" id="ARBA00022490"/>
    </source>
</evidence>
<organism evidence="12 13">
    <name type="scientific">Bacterioplanoides pacificum</name>
    <dbReference type="NCBI Taxonomy" id="1171596"/>
    <lineage>
        <taxon>Bacteria</taxon>
        <taxon>Pseudomonadati</taxon>
        <taxon>Pseudomonadota</taxon>
        <taxon>Gammaproteobacteria</taxon>
        <taxon>Oceanospirillales</taxon>
        <taxon>Oceanospirillaceae</taxon>
        <taxon>Bacterioplanoides</taxon>
    </lineage>
</organism>
<dbReference type="InterPro" id="IPR036388">
    <property type="entry name" value="WH-like_DNA-bd_sf"/>
</dbReference>
<keyword evidence="6 9" id="KW-0238">DNA-binding</keyword>
<evidence type="ECO:0000256" key="8">
    <source>
        <dbReference type="PROSITE-ProRule" id="PRU00169"/>
    </source>
</evidence>
<dbReference type="PANTHER" id="PTHR48111:SF39">
    <property type="entry name" value="TRANSCRIPTIONAL REGULATORY PROTEIN CPXR"/>
    <property type="match status" value="1"/>
</dbReference>
<keyword evidence="13" id="KW-1185">Reference proteome</keyword>
<dbReference type="RefSeq" id="WP_376864573.1">
    <property type="nucleotide sequence ID" value="NZ_JBHRYB010000001.1"/>
</dbReference>
<evidence type="ECO:0000256" key="6">
    <source>
        <dbReference type="ARBA" id="ARBA00023125"/>
    </source>
</evidence>
<evidence type="ECO:0000313" key="12">
    <source>
        <dbReference type="EMBL" id="MFC3678987.1"/>
    </source>
</evidence>
<feature type="domain" description="Response regulatory" evidence="10">
    <location>
        <begin position="4"/>
        <end position="117"/>
    </location>
</feature>
<keyword evidence="3 8" id="KW-0597">Phosphoprotein</keyword>
<dbReference type="Pfam" id="PF00072">
    <property type="entry name" value="Response_reg"/>
    <property type="match status" value="1"/>
</dbReference>
<protein>
    <submittedName>
        <fullName evidence="12">Response regulator transcription factor</fullName>
    </submittedName>
</protein>
<dbReference type="Proteomes" id="UP001595722">
    <property type="component" value="Unassembled WGS sequence"/>
</dbReference>
<dbReference type="InterPro" id="IPR016032">
    <property type="entry name" value="Sig_transdc_resp-reg_C-effctor"/>
</dbReference>
<dbReference type="Pfam" id="PF00486">
    <property type="entry name" value="Trans_reg_C"/>
    <property type="match status" value="1"/>
</dbReference>
<evidence type="ECO:0000256" key="5">
    <source>
        <dbReference type="ARBA" id="ARBA00023015"/>
    </source>
</evidence>
<dbReference type="InterPro" id="IPR011006">
    <property type="entry name" value="CheY-like_superfamily"/>
</dbReference>
<dbReference type="InterPro" id="IPR039420">
    <property type="entry name" value="WalR-like"/>
</dbReference>